<evidence type="ECO:0000313" key="3">
    <source>
        <dbReference type="Proteomes" id="UP000499080"/>
    </source>
</evidence>
<organism evidence="2 3">
    <name type="scientific">Araneus ventricosus</name>
    <name type="common">Orbweaver spider</name>
    <name type="synonym">Epeira ventricosa</name>
    <dbReference type="NCBI Taxonomy" id="182803"/>
    <lineage>
        <taxon>Eukaryota</taxon>
        <taxon>Metazoa</taxon>
        <taxon>Ecdysozoa</taxon>
        <taxon>Arthropoda</taxon>
        <taxon>Chelicerata</taxon>
        <taxon>Arachnida</taxon>
        <taxon>Araneae</taxon>
        <taxon>Araneomorphae</taxon>
        <taxon>Entelegynae</taxon>
        <taxon>Araneoidea</taxon>
        <taxon>Araneidae</taxon>
        <taxon>Araneus</taxon>
    </lineage>
</organism>
<accession>A0A4Y2DRH8</accession>
<feature type="region of interest" description="Disordered" evidence="1">
    <location>
        <begin position="1"/>
        <end position="27"/>
    </location>
</feature>
<protein>
    <submittedName>
        <fullName evidence="2">Uncharacterized protein</fullName>
    </submittedName>
</protein>
<evidence type="ECO:0000256" key="1">
    <source>
        <dbReference type="SAM" id="MobiDB-lite"/>
    </source>
</evidence>
<gene>
    <name evidence="2" type="ORF">AVEN_72754_1</name>
</gene>
<keyword evidence="3" id="KW-1185">Reference proteome</keyword>
<proteinExistence type="predicted"/>
<sequence length="84" mass="9507">MSEKLRPSRTPLRRGNKEKSAGARSGEYGRCSRTVTLRVARKCLTRIALCGRALSWNSFQCPLWPNSPLQQPFQNSLLVFRVDG</sequence>
<dbReference type="EMBL" id="BGPR01000403">
    <property type="protein sequence ID" value="GBM18418.1"/>
    <property type="molecule type" value="Genomic_DNA"/>
</dbReference>
<evidence type="ECO:0000313" key="2">
    <source>
        <dbReference type="EMBL" id="GBM18418.1"/>
    </source>
</evidence>
<comment type="caution">
    <text evidence="2">The sequence shown here is derived from an EMBL/GenBank/DDBJ whole genome shotgun (WGS) entry which is preliminary data.</text>
</comment>
<dbReference type="Proteomes" id="UP000499080">
    <property type="component" value="Unassembled WGS sequence"/>
</dbReference>
<reference evidence="2 3" key="1">
    <citation type="journal article" date="2019" name="Sci. Rep.">
        <title>Orb-weaving spider Araneus ventricosus genome elucidates the spidroin gene catalogue.</title>
        <authorList>
            <person name="Kono N."/>
            <person name="Nakamura H."/>
            <person name="Ohtoshi R."/>
            <person name="Moran D.A.P."/>
            <person name="Shinohara A."/>
            <person name="Yoshida Y."/>
            <person name="Fujiwara M."/>
            <person name="Mori M."/>
            <person name="Tomita M."/>
            <person name="Arakawa K."/>
        </authorList>
    </citation>
    <scope>NUCLEOTIDE SEQUENCE [LARGE SCALE GENOMIC DNA]</scope>
</reference>
<name>A0A4Y2DRH8_ARAVE</name>
<dbReference type="AlphaFoldDB" id="A0A4Y2DRH8"/>